<accession>A0AAD7WJF5</accession>
<dbReference type="EMBL" id="JAINUG010000084">
    <property type="protein sequence ID" value="KAJ8399266.1"/>
    <property type="molecule type" value="Genomic_DNA"/>
</dbReference>
<organism evidence="2 3">
    <name type="scientific">Aldrovandia affinis</name>
    <dbReference type="NCBI Taxonomy" id="143900"/>
    <lineage>
        <taxon>Eukaryota</taxon>
        <taxon>Metazoa</taxon>
        <taxon>Chordata</taxon>
        <taxon>Craniata</taxon>
        <taxon>Vertebrata</taxon>
        <taxon>Euteleostomi</taxon>
        <taxon>Actinopterygii</taxon>
        <taxon>Neopterygii</taxon>
        <taxon>Teleostei</taxon>
        <taxon>Notacanthiformes</taxon>
        <taxon>Halosauridae</taxon>
        <taxon>Aldrovandia</taxon>
    </lineage>
</organism>
<gene>
    <name evidence="2" type="ORF">AAFF_G00413040</name>
</gene>
<evidence type="ECO:0000313" key="3">
    <source>
        <dbReference type="Proteomes" id="UP001221898"/>
    </source>
</evidence>
<reference evidence="2" key="1">
    <citation type="journal article" date="2023" name="Science">
        <title>Genome structures resolve the early diversification of teleost fishes.</title>
        <authorList>
            <person name="Parey E."/>
            <person name="Louis A."/>
            <person name="Montfort J."/>
            <person name="Bouchez O."/>
            <person name="Roques C."/>
            <person name="Iampietro C."/>
            <person name="Lluch J."/>
            <person name="Castinel A."/>
            <person name="Donnadieu C."/>
            <person name="Desvignes T."/>
            <person name="Floi Bucao C."/>
            <person name="Jouanno E."/>
            <person name="Wen M."/>
            <person name="Mejri S."/>
            <person name="Dirks R."/>
            <person name="Jansen H."/>
            <person name="Henkel C."/>
            <person name="Chen W.J."/>
            <person name="Zahm M."/>
            <person name="Cabau C."/>
            <person name="Klopp C."/>
            <person name="Thompson A.W."/>
            <person name="Robinson-Rechavi M."/>
            <person name="Braasch I."/>
            <person name="Lecointre G."/>
            <person name="Bobe J."/>
            <person name="Postlethwait J.H."/>
            <person name="Berthelot C."/>
            <person name="Roest Crollius H."/>
            <person name="Guiguen Y."/>
        </authorList>
    </citation>
    <scope>NUCLEOTIDE SEQUENCE</scope>
    <source>
        <strain evidence="2">NC1722</strain>
    </source>
</reference>
<evidence type="ECO:0000313" key="2">
    <source>
        <dbReference type="EMBL" id="KAJ8399266.1"/>
    </source>
</evidence>
<protein>
    <submittedName>
        <fullName evidence="2">Uncharacterized protein</fullName>
    </submittedName>
</protein>
<comment type="caution">
    <text evidence="2">The sequence shown here is derived from an EMBL/GenBank/DDBJ whole genome shotgun (WGS) entry which is preliminary data.</text>
</comment>
<dbReference type="AlphaFoldDB" id="A0AAD7WJF5"/>
<feature type="compositionally biased region" description="Polar residues" evidence="1">
    <location>
        <begin position="22"/>
        <end position="34"/>
    </location>
</feature>
<sequence length="101" mass="10625">MPRTCQLEHRTHHLSGPVTGKASDQQFRAVTKATSCLARPHGQKQNGPGAGFDPRARRGPSRCSKRPQLASPRQRAGAAAATPRDPAPEGGSEEISGSCGE</sequence>
<dbReference type="Proteomes" id="UP001221898">
    <property type="component" value="Unassembled WGS sequence"/>
</dbReference>
<name>A0AAD7WJF5_9TELE</name>
<feature type="region of interest" description="Disordered" evidence="1">
    <location>
        <begin position="1"/>
        <end position="101"/>
    </location>
</feature>
<feature type="compositionally biased region" description="Low complexity" evidence="1">
    <location>
        <begin position="70"/>
        <end position="101"/>
    </location>
</feature>
<proteinExistence type="predicted"/>
<evidence type="ECO:0000256" key="1">
    <source>
        <dbReference type="SAM" id="MobiDB-lite"/>
    </source>
</evidence>
<keyword evidence="3" id="KW-1185">Reference proteome</keyword>